<accession>A0ABS2AWC9</accession>
<dbReference type="Proteomes" id="UP000632138">
    <property type="component" value="Unassembled WGS sequence"/>
</dbReference>
<dbReference type="SUPFAM" id="SSF54909">
    <property type="entry name" value="Dimeric alpha+beta barrel"/>
    <property type="match status" value="1"/>
</dbReference>
<name>A0ABS2AWC9_9ACTN</name>
<evidence type="ECO:0000313" key="1">
    <source>
        <dbReference type="EMBL" id="MBM2623479.1"/>
    </source>
</evidence>
<gene>
    <name evidence="1" type="ORF">JIG36_49095</name>
</gene>
<dbReference type="RefSeq" id="WP_203383828.1">
    <property type="nucleotide sequence ID" value="NZ_JAENHP010000036.1"/>
</dbReference>
<keyword evidence="2" id="KW-1185">Reference proteome</keyword>
<dbReference type="EMBL" id="JAENHP010000036">
    <property type="protein sequence ID" value="MBM2623479.1"/>
    <property type="molecule type" value="Genomic_DNA"/>
</dbReference>
<evidence type="ECO:0000313" key="2">
    <source>
        <dbReference type="Proteomes" id="UP000632138"/>
    </source>
</evidence>
<organism evidence="1 2">
    <name type="scientific">Paractinoplanes ovalisporus</name>
    <dbReference type="NCBI Taxonomy" id="2810368"/>
    <lineage>
        <taxon>Bacteria</taxon>
        <taxon>Bacillati</taxon>
        <taxon>Actinomycetota</taxon>
        <taxon>Actinomycetes</taxon>
        <taxon>Micromonosporales</taxon>
        <taxon>Micromonosporaceae</taxon>
        <taxon>Paractinoplanes</taxon>
    </lineage>
</organism>
<dbReference type="InterPro" id="IPR011008">
    <property type="entry name" value="Dimeric_a/b-barrel"/>
</dbReference>
<comment type="caution">
    <text evidence="1">The sequence shown here is derived from an EMBL/GenBank/DDBJ whole genome shotgun (WGS) entry which is preliminary data.</text>
</comment>
<sequence>MIAPGEAGSLLLVAIVDFAPTHPAEGKRYEDAVLALLPRHGGALEQRLPSTDATSEVHVIRFDSRAGYESFMQDPDRQSLRTTLGDAAPTTRVIEVADPRPHAA</sequence>
<reference evidence="1 2" key="1">
    <citation type="submission" date="2021-01" db="EMBL/GenBank/DDBJ databases">
        <title>Actinoplanes sp. nov. LDG1-06 isolated from lichen.</title>
        <authorList>
            <person name="Saeng-In P."/>
            <person name="Phongsopitanun W."/>
            <person name="Kanchanasin P."/>
            <person name="Yuki M."/>
            <person name="Kudo T."/>
            <person name="Ohkuma M."/>
            <person name="Tanasupawat S."/>
        </authorList>
    </citation>
    <scope>NUCLEOTIDE SEQUENCE [LARGE SCALE GENOMIC DNA]</scope>
    <source>
        <strain evidence="1 2">LDG1-06</strain>
    </source>
</reference>
<proteinExistence type="predicted"/>
<evidence type="ECO:0008006" key="3">
    <source>
        <dbReference type="Google" id="ProtNLM"/>
    </source>
</evidence>
<protein>
    <recommendedName>
        <fullName evidence="3">ABM domain-containing protein</fullName>
    </recommendedName>
</protein>